<name>V9IHK7_APICE</name>
<evidence type="ECO:0000256" key="1">
    <source>
        <dbReference type="ARBA" id="ARBA00022553"/>
    </source>
</evidence>
<dbReference type="GO" id="GO:0005634">
    <property type="term" value="C:nucleus"/>
    <property type="evidence" value="ECO:0007669"/>
    <property type="project" value="TreeGrafter"/>
</dbReference>
<dbReference type="AlphaFoldDB" id="V9IHK7"/>
<dbReference type="InterPro" id="IPR013083">
    <property type="entry name" value="Znf_RING/FYVE/PHD"/>
</dbReference>
<proteinExistence type="evidence at transcript level"/>
<keyword evidence="2" id="KW-0479">Metal-binding</keyword>
<protein>
    <submittedName>
        <fullName evidence="6">Uncharacterized protein CG5098</fullName>
    </submittedName>
</protein>
<evidence type="ECO:0000313" key="6">
    <source>
        <dbReference type="EMBL" id="AEY59814.1"/>
    </source>
</evidence>
<dbReference type="EMBL" id="JR043849">
    <property type="protein sequence ID" value="AEY59814.1"/>
    <property type="molecule type" value="mRNA"/>
</dbReference>
<evidence type="ECO:0000259" key="5">
    <source>
        <dbReference type="PROSITE" id="PS51805"/>
    </source>
</evidence>
<reference evidence="6" key="1">
    <citation type="submission" date="2011-11" db="EMBL/GenBank/DDBJ databases">
        <title>Decoding the brain transcriptome of the Eastern honeybee (Apis cerana) based on pyrosequencing.</title>
        <authorList>
            <person name="Sun L."/>
            <person name="Zheng H."/>
            <person name="Wang Y."/>
            <person name="Xie X."/>
            <person name="Zhu Y."/>
            <person name="Gu W."/>
            <person name="Wang S."/>
        </authorList>
    </citation>
    <scope>NUCLEOTIDE SEQUENCE</scope>
    <source>
        <tissue evidence="6">Brain</tissue>
    </source>
</reference>
<dbReference type="GO" id="GO:0008270">
    <property type="term" value="F:zinc ion binding"/>
    <property type="evidence" value="ECO:0007669"/>
    <property type="project" value="UniProtKB-KW"/>
</dbReference>
<keyword evidence="3" id="KW-0863">Zinc-finger</keyword>
<dbReference type="Pfam" id="PF13771">
    <property type="entry name" value="zf-HC5HC2H"/>
    <property type="match status" value="1"/>
</dbReference>
<feature type="domain" description="PHD-type" evidence="5">
    <location>
        <begin position="1"/>
        <end position="67"/>
    </location>
</feature>
<dbReference type="InterPro" id="IPR034732">
    <property type="entry name" value="EPHD"/>
</dbReference>
<gene>
    <name evidence="6" type="ORF">ACCB05056</name>
</gene>
<evidence type="ECO:0000256" key="2">
    <source>
        <dbReference type="ARBA" id="ARBA00022723"/>
    </source>
</evidence>
<dbReference type="Gene3D" id="3.30.40.10">
    <property type="entry name" value="Zinc/RING finger domain, C3HC4 (zinc finger)"/>
    <property type="match status" value="1"/>
</dbReference>
<keyword evidence="1" id="KW-0597">Phosphoprotein</keyword>
<dbReference type="PANTHER" id="PTHR14955">
    <property type="entry name" value="RETINOIC ACID INDUCED 1/TRANSCRIPTION FACTOR 20"/>
    <property type="match status" value="1"/>
</dbReference>
<evidence type="ECO:0000256" key="4">
    <source>
        <dbReference type="ARBA" id="ARBA00022833"/>
    </source>
</evidence>
<organism evidence="6">
    <name type="scientific">Apis cerana</name>
    <name type="common">Indian honeybee</name>
    <dbReference type="NCBI Taxonomy" id="7461"/>
    <lineage>
        <taxon>Eukaryota</taxon>
        <taxon>Metazoa</taxon>
        <taxon>Ecdysozoa</taxon>
        <taxon>Arthropoda</taxon>
        <taxon>Hexapoda</taxon>
        <taxon>Insecta</taxon>
        <taxon>Pterygota</taxon>
        <taxon>Neoptera</taxon>
        <taxon>Endopterygota</taxon>
        <taxon>Hymenoptera</taxon>
        <taxon>Apocrita</taxon>
        <taxon>Aculeata</taxon>
        <taxon>Apoidea</taxon>
        <taxon>Anthophila</taxon>
        <taxon>Apidae</taxon>
        <taxon>Apis</taxon>
    </lineage>
</organism>
<accession>V9IHK7</accession>
<dbReference type="PANTHER" id="PTHR14955:SF4">
    <property type="entry name" value="PHD-TYPE DOMAIN-CONTAINING PROTEIN"/>
    <property type="match status" value="1"/>
</dbReference>
<evidence type="ECO:0000256" key="3">
    <source>
        <dbReference type="ARBA" id="ARBA00022771"/>
    </source>
</evidence>
<sequence length="69" mass="7405">MAGGRVTGLQEAVWDAAKSICDSCGLTGANIGCVKRGCKAVTHYPCALTKGWHLDTNQYIPKCNLHRIT</sequence>
<dbReference type="PROSITE" id="PS51805">
    <property type="entry name" value="EPHD"/>
    <property type="match status" value="1"/>
</dbReference>
<dbReference type="InterPro" id="IPR052440">
    <property type="entry name" value="Trans_Reg/Chrom_Remod"/>
</dbReference>
<dbReference type="GO" id="GO:0006357">
    <property type="term" value="P:regulation of transcription by RNA polymerase II"/>
    <property type="evidence" value="ECO:0007669"/>
    <property type="project" value="TreeGrafter"/>
</dbReference>
<keyword evidence="4" id="KW-0862">Zinc</keyword>